<evidence type="ECO:0000313" key="4">
    <source>
        <dbReference type="Proteomes" id="UP000182740"/>
    </source>
</evidence>
<reference evidence="4" key="1">
    <citation type="submission" date="2016-11" db="EMBL/GenBank/DDBJ databases">
        <authorList>
            <person name="Varghese N."/>
            <person name="Submissions S."/>
        </authorList>
    </citation>
    <scope>NUCLEOTIDE SEQUENCE [LARGE SCALE GENOMIC DNA]</scope>
    <source>
        <strain evidence="4">DSM 44671</strain>
    </source>
</reference>
<feature type="signal peptide" evidence="2">
    <location>
        <begin position="1"/>
        <end position="27"/>
    </location>
</feature>
<protein>
    <submittedName>
        <fullName evidence="3">Uncharacterized protein</fullName>
    </submittedName>
</protein>
<proteinExistence type="predicted"/>
<evidence type="ECO:0000256" key="1">
    <source>
        <dbReference type="SAM" id="MobiDB-lite"/>
    </source>
</evidence>
<feature type="chain" id="PRO_5012476121" evidence="2">
    <location>
        <begin position="28"/>
        <end position="47"/>
    </location>
</feature>
<dbReference type="Proteomes" id="UP000182740">
    <property type="component" value="Unassembled WGS sequence"/>
</dbReference>
<name>A0A1K1PK81_9PSEU</name>
<feature type="region of interest" description="Disordered" evidence="1">
    <location>
        <begin position="27"/>
        <end position="47"/>
    </location>
</feature>
<gene>
    <name evidence="3" type="ORF">SAMN04489730_0710</name>
</gene>
<organism evidence="3 4">
    <name type="scientific">Amycolatopsis australiensis</name>
    <dbReference type="NCBI Taxonomy" id="546364"/>
    <lineage>
        <taxon>Bacteria</taxon>
        <taxon>Bacillati</taxon>
        <taxon>Actinomycetota</taxon>
        <taxon>Actinomycetes</taxon>
        <taxon>Pseudonocardiales</taxon>
        <taxon>Pseudonocardiaceae</taxon>
        <taxon>Amycolatopsis</taxon>
    </lineage>
</organism>
<dbReference type="EMBL" id="FPJG01000006">
    <property type="protein sequence ID" value="SFW48023.1"/>
    <property type="molecule type" value="Genomic_DNA"/>
</dbReference>
<keyword evidence="2" id="KW-0732">Signal</keyword>
<dbReference type="RefSeq" id="WP_177328726.1">
    <property type="nucleotide sequence ID" value="NZ_FPJG01000006.1"/>
</dbReference>
<accession>A0A1K1PK81</accession>
<sequence length="47" mass="4703">MTRSIRTALIGAAVALGLLLTGGAALADPPAVEPNSGTLTWQLPTTD</sequence>
<keyword evidence="4" id="KW-1185">Reference proteome</keyword>
<evidence type="ECO:0000256" key="2">
    <source>
        <dbReference type="SAM" id="SignalP"/>
    </source>
</evidence>
<dbReference type="STRING" id="546364.SAMN04489730_0710"/>
<evidence type="ECO:0000313" key="3">
    <source>
        <dbReference type="EMBL" id="SFW48023.1"/>
    </source>
</evidence>
<feature type="compositionally biased region" description="Polar residues" evidence="1">
    <location>
        <begin position="35"/>
        <end position="47"/>
    </location>
</feature>
<dbReference type="AlphaFoldDB" id="A0A1K1PK81"/>